<proteinExistence type="predicted"/>
<gene>
    <name evidence="1" type="ORF">Hokovirus_2_58</name>
</gene>
<accession>A0A1V0SFS2</accession>
<organism evidence="1">
    <name type="scientific">Hokovirus HKV1</name>
    <dbReference type="NCBI Taxonomy" id="1977638"/>
    <lineage>
        <taxon>Viruses</taxon>
        <taxon>Varidnaviria</taxon>
        <taxon>Bamfordvirae</taxon>
        <taxon>Nucleocytoviricota</taxon>
        <taxon>Megaviricetes</taxon>
        <taxon>Imitervirales</taxon>
        <taxon>Mimiviridae</taxon>
        <taxon>Klosneuvirinae</taxon>
        <taxon>Hokovirus</taxon>
    </lineage>
</organism>
<reference evidence="1" key="1">
    <citation type="journal article" date="2017" name="Science">
        <title>Giant viruses with an expanded complement of translation system components.</title>
        <authorList>
            <person name="Schulz F."/>
            <person name="Yutin N."/>
            <person name="Ivanova N.N."/>
            <person name="Ortega D.R."/>
            <person name="Lee T.K."/>
            <person name="Vierheilig J."/>
            <person name="Daims H."/>
            <person name="Horn M."/>
            <person name="Wagner M."/>
            <person name="Jensen G.J."/>
            <person name="Kyrpides N.C."/>
            <person name="Koonin E.V."/>
            <person name="Woyke T."/>
        </authorList>
    </citation>
    <scope>NUCLEOTIDE SEQUENCE</scope>
    <source>
        <strain evidence="1">HKV1</strain>
    </source>
</reference>
<evidence type="ECO:0008006" key="2">
    <source>
        <dbReference type="Google" id="ProtNLM"/>
    </source>
</evidence>
<evidence type="ECO:0000313" key="1">
    <source>
        <dbReference type="EMBL" id="ARF10531.1"/>
    </source>
</evidence>
<name>A0A1V0SFS2_9VIRU</name>
<sequence>MKKSKPKVKEKKKDKENFDFMKTNKDNINNVIKDDNINPIINELVSRTNKIVIHSYQFLRLYFIHLFHNNQPFPTLDKEFICDIFKVITKRKCNSGGYRDDNMPEQLKTLTTFYREHYSKTIIKDEILYYDKLSYILAYEAIDMITNINNNIQEHFIDHLNKYVNIIFDVKKQRDEITKANKDKELRKQLHKALYEDINKVKKDLVSFDTLTSNEKYHKWIIEQRIKLFSNKNKFEENNIYYELKSNTQYFLHSMFYICNELEKLNNVKIEKEEEKQIRLFNVLPLRTNIIPKNICIDTCALISNFLGDEATSEYLKTYKKENKYNELWSKFFDLSKRVFKKGKKYTFSHMIRTDGISVCILFIRVDVNGKPLSKTYQNKKCCQEENINYIEKTEITEELKNMKVVCADPGMSDLLYFGSYNEKNELETFRYTQNQRRLETRNKKYNKIIDKVNKETFINDKTIKDLETTLSNLNSKSCNYEKFKLYCIEKNKINNQLYTHYEKSFFRKFKLNAFTNTQKSESKMIKNFENKYGKPNKTILVVGDYDKGDNNMKGKEPTICKKFRRIFRNAGYKTYLVNEFRTSKLCNCCNEEIEKFLKKPSKKPKRKGEIDLCHGILRCKSVKHNCEIYHNRDKNAVQNMLKIVKSIFNTGKRPEVFCRSS</sequence>
<dbReference type="EMBL" id="KY684104">
    <property type="protein sequence ID" value="ARF10531.1"/>
    <property type="molecule type" value="Genomic_DNA"/>
</dbReference>
<protein>
    <recommendedName>
        <fullName evidence="2">Transposase</fullName>
    </recommendedName>
</protein>